<dbReference type="AlphaFoldDB" id="A0A9P1J0T6"/>
<gene>
    <name evidence="2" type="ORF">CAMP_LOCUS16823</name>
</gene>
<evidence type="ECO:0000256" key="1">
    <source>
        <dbReference type="SAM" id="Phobius"/>
    </source>
</evidence>
<sequence length="263" mass="29796">MKKQVTIDKEFTNMEKIVNKRACRTMSVPVSSSKSKKQEKFENDRKVSTGTLNRLILVAQALESEVETQRNDDVSATKITFSIRIANLVLLILINILIFTGFGKYQVQNENRYQDLMLSPNKWTYDPNTDELPETFRMLNLSGQYFSACITIFLLFSTVSLQFFYIFNINTPKITCMCYAFGAVPFTLFVFGLEMHYSTCPWLDEYVSQYHLDDMSSGCAINGWALAGIFSLLSCGLFVSEGIITAFFGNPGLPAVENKETIV</sequence>
<feature type="transmembrane region" description="Helical" evidence="1">
    <location>
        <begin position="85"/>
        <end position="103"/>
    </location>
</feature>
<organism evidence="2 3">
    <name type="scientific">Caenorhabditis angaria</name>
    <dbReference type="NCBI Taxonomy" id="860376"/>
    <lineage>
        <taxon>Eukaryota</taxon>
        <taxon>Metazoa</taxon>
        <taxon>Ecdysozoa</taxon>
        <taxon>Nematoda</taxon>
        <taxon>Chromadorea</taxon>
        <taxon>Rhabditida</taxon>
        <taxon>Rhabditina</taxon>
        <taxon>Rhabditomorpha</taxon>
        <taxon>Rhabditoidea</taxon>
        <taxon>Rhabditidae</taxon>
        <taxon>Peloderinae</taxon>
        <taxon>Caenorhabditis</taxon>
    </lineage>
</organism>
<dbReference type="Proteomes" id="UP001152747">
    <property type="component" value="Unassembled WGS sequence"/>
</dbReference>
<keyword evidence="1" id="KW-0472">Membrane</keyword>
<evidence type="ECO:0000313" key="3">
    <source>
        <dbReference type="Proteomes" id="UP001152747"/>
    </source>
</evidence>
<evidence type="ECO:0000313" key="2">
    <source>
        <dbReference type="EMBL" id="CAI5454186.1"/>
    </source>
</evidence>
<feature type="transmembrane region" description="Helical" evidence="1">
    <location>
        <begin position="174"/>
        <end position="193"/>
    </location>
</feature>
<protein>
    <submittedName>
        <fullName evidence="2">Uncharacterized protein</fullName>
    </submittedName>
</protein>
<feature type="transmembrane region" description="Helical" evidence="1">
    <location>
        <begin position="224"/>
        <end position="249"/>
    </location>
</feature>
<keyword evidence="1" id="KW-0812">Transmembrane</keyword>
<accession>A0A9P1J0T6</accession>
<dbReference type="EMBL" id="CANHGI010000006">
    <property type="protein sequence ID" value="CAI5454186.1"/>
    <property type="molecule type" value="Genomic_DNA"/>
</dbReference>
<comment type="caution">
    <text evidence="2">The sequence shown here is derived from an EMBL/GenBank/DDBJ whole genome shotgun (WGS) entry which is preliminary data.</text>
</comment>
<proteinExistence type="predicted"/>
<dbReference type="OrthoDB" id="5804949at2759"/>
<name>A0A9P1J0T6_9PELO</name>
<keyword evidence="3" id="KW-1185">Reference proteome</keyword>
<feature type="transmembrane region" description="Helical" evidence="1">
    <location>
        <begin position="145"/>
        <end position="167"/>
    </location>
</feature>
<keyword evidence="1" id="KW-1133">Transmembrane helix</keyword>
<reference evidence="2" key="1">
    <citation type="submission" date="2022-11" db="EMBL/GenBank/DDBJ databases">
        <authorList>
            <person name="Kikuchi T."/>
        </authorList>
    </citation>
    <scope>NUCLEOTIDE SEQUENCE</scope>
    <source>
        <strain evidence="2">PS1010</strain>
    </source>
</reference>